<keyword evidence="4" id="KW-1185">Reference proteome</keyword>
<name>A0A501X9L0_9BACT</name>
<evidence type="ECO:0000313" key="3">
    <source>
        <dbReference type="EMBL" id="TPE57210.1"/>
    </source>
</evidence>
<feature type="coiled-coil region" evidence="1">
    <location>
        <begin position="42"/>
        <end position="69"/>
    </location>
</feature>
<dbReference type="Proteomes" id="UP000319776">
    <property type="component" value="Unassembled WGS sequence"/>
</dbReference>
<gene>
    <name evidence="3" type="ORF">FJO69_02235</name>
</gene>
<protein>
    <recommendedName>
        <fullName evidence="5">NERD domain-containing protein</fullName>
    </recommendedName>
</protein>
<dbReference type="EMBL" id="VFSS01000007">
    <property type="protein sequence ID" value="TPE57210.1"/>
    <property type="molecule type" value="Genomic_DNA"/>
</dbReference>
<keyword evidence="1" id="KW-0175">Coiled coil</keyword>
<evidence type="ECO:0000256" key="1">
    <source>
        <dbReference type="SAM" id="Coils"/>
    </source>
</evidence>
<reference evidence="3 4" key="1">
    <citation type="submission" date="2019-06" db="EMBL/GenBank/DDBJ databases">
        <title>Mycoplasma falconis type strain whole genome sequence.</title>
        <authorList>
            <person name="Spergser J."/>
        </authorList>
    </citation>
    <scope>NUCLEOTIDE SEQUENCE [LARGE SCALE GENOMIC DNA]</scope>
    <source>
        <strain evidence="3 4">ATCC 51372</strain>
    </source>
</reference>
<sequence>MLEEINNATEQVKTNTSKPYILGIIIGLISLFVLLLIFSLLIKKINSRNKEIKDNLSNFKSEIKDELIRTSHIISNSNVINAFNYFYKPNNYKFSTESMLLTGKALYLVQPVDIDYGEVNGDALNYEWENITDKKTVIVPNQVTLINKSCNNLNMILPNGVPIIMILVFRNKIILNIDNLVDYISLVNLENLADNIINIDKELETEIDFETKNKIVENINKYRLK</sequence>
<evidence type="ECO:0000313" key="4">
    <source>
        <dbReference type="Proteomes" id="UP000319776"/>
    </source>
</evidence>
<dbReference type="AlphaFoldDB" id="A0A501X9L0"/>
<keyword evidence="2" id="KW-0812">Transmembrane</keyword>
<organism evidence="3 4">
    <name type="scientific">[Mycoplasma] falconis</name>
    <dbReference type="NCBI Taxonomy" id="92403"/>
    <lineage>
        <taxon>Bacteria</taxon>
        <taxon>Bacillati</taxon>
        <taxon>Mycoplasmatota</taxon>
        <taxon>Mycoplasmoidales</taxon>
        <taxon>Metamycoplasmataceae</taxon>
        <taxon>Metamycoplasma</taxon>
    </lineage>
</organism>
<keyword evidence="2" id="KW-0472">Membrane</keyword>
<proteinExistence type="predicted"/>
<accession>A0A501X9L0</accession>
<dbReference type="RefSeq" id="WP_140781407.1">
    <property type="nucleotide sequence ID" value="NZ_VFSS01000007.1"/>
</dbReference>
<evidence type="ECO:0008006" key="5">
    <source>
        <dbReference type="Google" id="ProtNLM"/>
    </source>
</evidence>
<comment type="caution">
    <text evidence="3">The sequence shown here is derived from an EMBL/GenBank/DDBJ whole genome shotgun (WGS) entry which is preliminary data.</text>
</comment>
<feature type="transmembrane region" description="Helical" evidence="2">
    <location>
        <begin position="20"/>
        <end position="42"/>
    </location>
</feature>
<evidence type="ECO:0000256" key="2">
    <source>
        <dbReference type="SAM" id="Phobius"/>
    </source>
</evidence>
<keyword evidence="2" id="KW-1133">Transmembrane helix</keyword>